<evidence type="ECO:0000256" key="4">
    <source>
        <dbReference type="ARBA" id="ARBA00022475"/>
    </source>
</evidence>
<dbReference type="GO" id="GO:0005886">
    <property type="term" value="C:plasma membrane"/>
    <property type="evidence" value="ECO:0007669"/>
    <property type="project" value="UniProtKB-SubCell"/>
</dbReference>
<dbReference type="CDD" id="cd06225">
    <property type="entry name" value="HAMP"/>
    <property type="match status" value="1"/>
</dbReference>
<dbReference type="GO" id="GO:0000155">
    <property type="term" value="F:phosphorelay sensor kinase activity"/>
    <property type="evidence" value="ECO:0007669"/>
    <property type="project" value="TreeGrafter"/>
</dbReference>
<dbReference type="PANTHER" id="PTHR45528">
    <property type="entry name" value="SENSOR HISTIDINE KINASE CPXA"/>
    <property type="match status" value="1"/>
</dbReference>
<keyword evidence="10" id="KW-0902">Two-component regulatory system</keyword>
<dbReference type="AlphaFoldDB" id="A0A4Q7E3N3"/>
<feature type="transmembrane region" description="Helical" evidence="13">
    <location>
        <begin position="406"/>
        <end position="424"/>
    </location>
</feature>
<proteinExistence type="predicted"/>
<dbReference type="SUPFAM" id="SSF158472">
    <property type="entry name" value="HAMP domain-like"/>
    <property type="match status" value="1"/>
</dbReference>
<keyword evidence="12" id="KW-0175">Coiled coil</keyword>
<keyword evidence="4" id="KW-1003">Cell membrane</keyword>
<evidence type="ECO:0000256" key="6">
    <source>
        <dbReference type="ARBA" id="ARBA00022679"/>
    </source>
</evidence>
<dbReference type="OrthoDB" id="528225at2"/>
<evidence type="ECO:0000259" key="14">
    <source>
        <dbReference type="PROSITE" id="PS50885"/>
    </source>
</evidence>
<dbReference type="InterPro" id="IPR050398">
    <property type="entry name" value="HssS/ArlS-like"/>
</dbReference>
<protein>
    <recommendedName>
        <fullName evidence="3">histidine kinase</fullName>
        <ecNumber evidence="3">2.7.13.3</ecNumber>
    </recommendedName>
</protein>
<dbReference type="RefSeq" id="WP_052288643.1">
    <property type="nucleotide sequence ID" value="NZ_QVFV01000005.1"/>
</dbReference>
<evidence type="ECO:0000313" key="15">
    <source>
        <dbReference type="EMBL" id="RZM76612.1"/>
    </source>
</evidence>
<evidence type="ECO:0000256" key="10">
    <source>
        <dbReference type="ARBA" id="ARBA00023012"/>
    </source>
</evidence>
<evidence type="ECO:0000256" key="12">
    <source>
        <dbReference type="SAM" id="Coils"/>
    </source>
</evidence>
<dbReference type="Gene3D" id="3.30.450.20">
    <property type="entry name" value="PAS domain"/>
    <property type="match status" value="1"/>
</dbReference>
<dbReference type="Gene3D" id="1.10.8.500">
    <property type="entry name" value="HAMP domain in histidine kinase"/>
    <property type="match status" value="1"/>
</dbReference>
<comment type="subcellular location">
    <subcellularLocation>
        <location evidence="2">Cell membrane</location>
        <topology evidence="2">Multi-pass membrane protein</topology>
    </subcellularLocation>
</comment>
<accession>A0A4Q7E3N3</accession>
<name>A0A4Q7E3N3_9CYAN</name>
<evidence type="ECO:0000256" key="9">
    <source>
        <dbReference type="ARBA" id="ARBA00022840"/>
    </source>
</evidence>
<dbReference type="GO" id="GO:0005524">
    <property type="term" value="F:ATP binding"/>
    <property type="evidence" value="ECO:0007669"/>
    <property type="project" value="UniProtKB-KW"/>
</dbReference>
<evidence type="ECO:0000256" key="11">
    <source>
        <dbReference type="ARBA" id="ARBA00023136"/>
    </source>
</evidence>
<dbReference type="Proteomes" id="UP000292459">
    <property type="component" value="Unassembled WGS sequence"/>
</dbReference>
<feature type="coiled-coil region" evidence="12">
    <location>
        <begin position="474"/>
        <end position="501"/>
    </location>
</feature>
<dbReference type="SMART" id="SM00304">
    <property type="entry name" value="HAMP"/>
    <property type="match status" value="1"/>
</dbReference>
<keyword evidence="13" id="KW-0812">Transmembrane</keyword>
<keyword evidence="13" id="KW-1133">Transmembrane helix</keyword>
<comment type="caution">
    <text evidence="15">The sequence shown here is derived from an EMBL/GenBank/DDBJ whole genome shotgun (WGS) entry which is preliminary data.</text>
</comment>
<feature type="domain" description="HAMP" evidence="14">
    <location>
        <begin position="427"/>
        <end position="482"/>
    </location>
</feature>
<evidence type="ECO:0000256" key="7">
    <source>
        <dbReference type="ARBA" id="ARBA00022741"/>
    </source>
</evidence>
<dbReference type="PANTHER" id="PTHR45528:SF1">
    <property type="entry name" value="SENSOR HISTIDINE KINASE CPXA"/>
    <property type="match status" value="1"/>
</dbReference>
<keyword evidence="11 13" id="KW-0472">Membrane</keyword>
<evidence type="ECO:0000256" key="2">
    <source>
        <dbReference type="ARBA" id="ARBA00004651"/>
    </source>
</evidence>
<evidence type="ECO:0000256" key="13">
    <source>
        <dbReference type="SAM" id="Phobius"/>
    </source>
</evidence>
<dbReference type="EMBL" id="QVFV01000005">
    <property type="protein sequence ID" value="RZM76612.1"/>
    <property type="molecule type" value="Genomic_DNA"/>
</dbReference>
<keyword evidence="9" id="KW-0067">ATP-binding</keyword>
<evidence type="ECO:0000256" key="3">
    <source>
        <dbReference type="ARBA" id="ARBA00012438"/>
    </source>
</evidence>
<gene>
    <name evidence="15" type="ORF">DYY88_18290</name>
</gene>
<dbReference type="PROSITE" id="PS50885">
    <property type="entry name" value="HAMP"/>
    <property type="match status" value="1"/>
</dbReference>
<comment type="catalytic activity">
    <reaction evidence="1">
        <text>ATP + protein L-histidine = ADP + protein N-phospho-L-histidine.</text>
        <dbReference type="EC" id="2.7.13.3"/>
    </reaction>
</comment>
<dbReference type="EC" id="2.7.13.3" evidence="3"/>
<keyword evidence="8" id="KW-0418">Kinase</keyword>
<keyword evidence="6" id="KW-0808">Transferase</keyword>
<keyword evidence="7" id="KW-0547">Nucleotide-binding</keyword>
<sequence length="540" mass="60962">MSSPPESNLAKAASQSVAIPRSLSLKTKITGVMLLTVSAIAAIVHFPWAYTSRQNVDDMVSQINSELMNSTENEVGHLFENILSSKQLITSSLDEGLIQLDDPEVQGRFYLNLLKANENFTWVQFAFANGDYLGAQRRSDGLYNLIQRQWDDTLGAQAEPGSELAEVQAKRAEIADQYLQDQRLPADFETADKTVRTYQFQANNDWQILEESTGKEFYYAPIRPFYRDAFEQPDENVWTDLYVFKTGNAVGLDAATTYREAEDSPIRGVISISFELQQISQYLDELKDDGEGAIFITDSQGSVIASSNPLALSETFVGEGTNADAELLPLGQVEDPLLQVAYQAFRTNNIELNQLIGLQELTFYDSTTRQRYYIAVQPLGQLDWVVGTVTPESVFLTRINRSRNRLLIVITAFLGVGAIAAVWLSDRAITRPIMNISDAAEAIESGTFTKVSLDETINRRDELGKLARVFEKMAQEVYNREQNLKRQLQALKIEIDESRKSREVKEIVETDFFKDLKIKAQHMRERRHHNSFDKSSKEDA</sequence>
<dbReference type="Pfam" id="PF00672">
    <property type="entry name" value="HAMP"/>
    <property type="match status" value="1"/>
</dbReference>
<evidence type="ECO:0000313" key="16">
    <source>
        <dbReference type="Proteomes" id="UP000292459"/>
    </source>
</evidence>
<evidence type="ECO:0000256" key="5">
    <source>
        <dbReference type="ARBA" id="ARBA00022553"/>
    </source>
</evidence>
<dbReference type="InterPro" id="IPR003660">
    <property type="entry name" value="HAMP_dom"/>
</dbReference>
<evidence type="ECO:0000256" key="1">
    <source>
        <dbReference type="ARBA" id="ARBA00000085"/>
    </source>
</evidence>
<evidence type="ECO:0000256" key="8">
    <source>
        <dbReference type="ARBA" id="ARBA00022777"/>
    </source>
</evidence>
<feature type="transmembrane region" description="Helical" evidence="13">
    <location>
        <begin position="29"/>
        <end position="50"/>
    </location>
</feature>
<reference evidence="15 16" key="1">
    <citation type="submission" date="2018-11" db="EMBL/GenBank/DDBJ databases">
        <title>Whole genome sequencing of an environmental sample.</title>
        <authorList>
            <person name="Sarangi A.N."/>
            <person name="Singh D."/>
            <person name="Tripathy S."/>
        </authorList>
    </citation>
    <scope>NUCLEOTIDE SEQUENCE [LARGE SCALE GENOMIC DNA]</scope>
    <source>
        <strain evidence="15 16">Lakshadweep</strain>
    </source>
</reference>
<organism evidence="15 16">
    <name type="scientific">Leptolyngbya iicbica LK</name>
    <dbReference type="NCBI Taxonomy" id="2294035"/>
    <lineage>
        <taxon>Bacteria</taxon>
        <taxon>Bacillati</taxon>
        <taxon>Cyanobacteriota</taxon>
        <taxon>Cyanophyceae</taxon>
        <taxon>Leptolyngbyales</taxon>
        <taxon>Leptolyngbyaceae</taxon>
        <taxon>Leptolyngbya group</taxon>
        <taxon>Leptolyngbya</taxon>
        <taxon>Leptolyngbya iicbica</taxon>
    </lineage>
</organism>
<keyword evidence="16" id="KW-1185">Reference proteome</keyword>
<keyword evidence="5" id="KW-0597">Phosphoprotein</keyword>